<evidence type="ECO:0000313" key="2">
    <source>
        <dbReference type="Proteomes" id="UP000823922"/>
    </source>
</evidence>
<reference evidence="1" key="2">
    <citation type="submission" date="2021-04" db="EMBL/GenBank/DDBJ databases">
        <authorList>
            <person name="Gilroy R."/>
        </authorList>
    </citation>
    <scope>NUCLEOTIDE SEQUENCE</scope>
    <source>
        <strain evidence="1">ChiBcec1-1630</strain>
    </source>
</reference>
<comment type="caution">
    <text evidence="1">The sequence shown here is derived from an EMBL/GenBank/DDBJ whole genome shotgun (WGS) entry which is preliminary data.</text>
</comment>
<accession>A0A9D2QJ31</accession>
<organism evidence="1 2">
    <name type="scientific">Candidatus Eisenbergiella intestinigallinarum</name>
    <dbReference type="NCBI Taxonomy" id="2838549"/>
    <lineage>
        <taxon>Bacteria</taxon>
        <taxon>Bacillati</taxon>
        <taxon>Bacillota</taxon>
        <taxon>Clostridia</taxon>
        <taxon>Lachnospirales</taxon>
        <taxon>Lachnospiraceae</taxon>
        <taxon>Eisenbergiella</taxon>
    </lineage>
</organism>
<protein>
    <submittedName>
        <fullName evidence="1">Ribonuclease Z</fullName>
    </submittedName>
</protein>
<gene>
    <name evidence="1" type="ORF">H9926_00305</name>
</gene>
<proteinExistence type="predicted"/>
<evidence type="ECO:0000313" key="1">
    <source>
        <dbReference type="EMBL" id="HJC86447.1"/>
    </source>
</evidence>
<reference evidence="1" key="1">
    <citation type="journal article" date="2021" name="PeerJ">
        <title>Extensive microbial diversity within the chicken gut microbiome revealed by metagenomics and culture.</title>
        <authorList>
            <person name="Gilroy R."/>
            <person name="Ravi A."/>
            <person name="Getino M."/>
            <person name="Pursley I."/>
            <person name="Horton D.L."/>
            <person name="Alikhan N.F."/>
            <person name="Baker D."/>
            <person name="Gharbi K."/>
            <person name="Hall N."/>
            <person name="Watson M."/>
            <person name="Adriaenssens E.M."/>
            <person name="Foster-Nyarko E."/>
            <person name="Jarju S."/>
            <person name="Secka A."/>
            <person name="Antonio M."/>
            <person name="Oren A."/>
            <person name="Chaudhuri R.R."/>
            <person name="La Ragione R."/>
            <person name="Hildebrand F."/>
            <person name="Pallen M.J."/>
        </authorList>
    </citation>
    <scope>NUCLEOTIDE SEQUENCE</scope>
    <source>
        <strain evidence="1">ChiBcec1-1630</strain>
    </source>
</reference>
<name>A0A9D2QJ31_9FIRM</name>
<dbReference type="Proteomes" id="UP000823922">
    <property type="component" value="Unassembled WGS sequence"/>
</dbReference>
<dbReference type="AlphaFoldDB" id="A0A9D2QJ31"/>
<sequence length="136" mass="16209">MILIVCTEDRWGMAFNNRRLTMDRAVREKMLEIAAGNVLWMSSYSRKQFEEEGNGAIRVDDRFLEKADRGEYCFAELEDVIPYRDRLEGIVLFRWNRRYPADRYFDPELLTPFHLVQTEEFPGSSHEKITMEVYSL</sequence>
<dbReference type="EMBL" id="DWVS01000011">
    <property type="protein sequence ID" value="HJC86447.1"/>
    <property type="molecule type" value="Genomic_DNA"/>
</dbReference>